<dbReference type="RefSeq" id="WP_302041498.1">
    <property type="nucleotide sequence ID" value="NZ_JAUKPO010000035.1"/>
</dbReference>
<gene>
    <name evidence="1" type="ORF">Q0590_30770</name>
</gene>
<name>A0ABT8RF24_9BACT</name>
<keyword evidence="2" id="KW-1185">Reference proteome</keyword>
<dbReference type="Proteomes" id="UP001168528">
    <property type="component" value="Unassembled WGS sequence"/>
</dbReference>
<evidence type="ECO:0000313" key="1">
    <source>
        <dbReference type="EMBL" id="MDO1450697.1"/>
    </source>
</evidence>
<evidence type="ECO:0000313" key="2">
    <source>
        <dbReference type="Proteomes" id="UP001168528"/>
    </source>
</evidence>
<accession>A0ABT8RF24</accession>
<reference evidence="1" key="1">
    <citation type="submission" date="2023-07" db="EMBL/GenBank/DDBJ databases">
        <title>The genome sequence of Rhodocytophaga aerolata KACC 12507.</title>
        <authorList>
            <person name="Zhang X."/>
        </authorList>
    </citation>
    <scope>NUCLEOTIDE SEQUENCE</scope>
    <source>
        <strain evidence="1">KACC 12507</strain>
    </source>
</reference>
<dbReference type="EMBL" id="JAUKPO010000035">
    <property type="protein sequence ID" value="MDO1450697.1"/>
    <property type="molecule type" value="Genomic_DNA"/>
</dbReference>
<organism evidence="1 2">
    <name type="scientific">Rhodocytophaga aerolata</name>
    <dbReference type="NCBI Taxonomy" id="455078"/>
    <lineage>
        <taxon>Bacteria</taxon>
        <taxon>Pseudomonadati</taxon>
        <taxon>Bacteroidota</taxon>
        <taxon>Cytophagia</taxon>
        <taxon>Cytophagales</taxon>
        <taxon>Rhodocytophagaceae</taxon>
        <taxon>Rhodocytophaga</taxon>
    </lineage>
</organism>
<protein>
    <submittedName>
        <fullName evidence="1">Uncharacterized protein</fullName>
    </submittedName>
</protein>
<proteinExistence type="predicted"/>
<sequence>MSHIQGLSVEQNPTKVYEFNCTFPGGIEAFHQYLTSQILLDPDLQKDVYILVD</sequence>
<comment type="caution">
    <text evidence="1">The sequence shown here is derived from an EMBL/GenBank/DDBJ whole genome shotgun (WGS) entry which is preliminary data.</text>
</comment>